<dbReference type="InterPro" id="IPR011250">
    <property type="entry name" value="OMP/PagP_B-barrel"/>
</dbReference>
<dbReference type="Proteomes" id="UP001160625">
    <property type="component" value="Unassembled WGS sequence"/>
</dbReference>
<dbReference type="Gene3D" id="2.40.160.20">
    <property type="match status" value="1"/>
</dbReference>
<accession>A0ABT6N5P3</accession>
<feature type="chain" id="PRO_5045172164" evidence="2">
    <location>
        <begin position="26"/>
        <end position="222"/>
    </location>
</feature>
<sequence>MRIKMLLLGTAMLAGAAAAPARAQAADDYQHWIVRLRAIRVTPTERTGPIAPTFPTAHTAITNAYAPELDFTYMATKHVGAELILATTKHDIQGRGALDGLGKAGHTWVLPPTLTLQYHFLPDGHVRPYVGAGINYSIFYSEKASGALQSAIGRTKLGLNDSVGYALQAGVDVDITPRVFVNLDLKYIDIDTTARLTTGSLVNRERVHLDPLVPGIGIGMRF</sequence>
<dbReference type="InterPro" id="IPR005618">
    <property type="entry name" value="OMPW"/>
</dbReference>
<organism evidence="3 4">
    <name type="scientific">Sphingomonas oryzagri</name>
    <dbReference type="NCBI Taxonomy" id="3042314"/>
    <lineage>
        <taxon>Bacteria</taxon>
        <taxon>Pseudomonadati</taxon>
        <taxon>Pseudomonadota</taxon>
        <taxon>Alphaproteobacteria</taxon>
        <taxon>Sphingomonadales</taxon>
        <taxon>Sphingomonadaceae</taxon>
        <taxon>Sphingomonas</taxon>
    </lineage>
</organism>
<evidence type="ECO:0000313" key="3">
    <source>
        <dbReference type="EMBL" id="MDH7640434.1"/>
    </source>
</evidence>
<dbReference type="SUPFAM" id="SSF56925">
    <property type="entry name" value="OMPA-like"/>
    <property type="match status" value="1"/>
</dbReference>
<feature type="signal peptide" evidence="2">
    <location>
        <begin position="1"/>
        <end position="25"/>
    </location>
</feature>
<protein>
    <submittedName>
        <fullName evidence="3">OmpW family outer membrane protein</fullName>
    </submittedName>
</protein>
<dbReference type="PANTHER" id="PTHR36920">
    <property type="match status" value="1"/>
</dbReference>
<evidence type="ECO:0000256" key="1">
    <source>
        <dbReference type="ARBA" id="ARBA00009330"/>
    </source>
</evidence>
<reference evidence="3" key="1">
    <citation type="submission" date="2023-04" db="EMBL/GenBank/DDBJ databases">
        <title>Sphingomonas sp. MAHUQ-71 isolated from rice field.</title>
        <authorList>
            <person name="Huq M.A."/>
        </authorList>
    </citation>
    <scope>NUCLEOTIDE SEQUENCE</scope>
    <source>
        <strain evidence="3">MAHUQ-71</strain>
    </source>
</reference>
<dbReference type="EMBL" id="JARYGZ010000003">
    <property type="protein sequence ID" value="MDH7640434.1"/>
    <property type="molecule type" value="Genomic_DNA"/>
</dbReference>
<proteinExistence type="inferred from homology"/>
<dbReference type="PANTHER" id="PTHR36920:SF1">
    <property type="entry name" value="OUTER MEMBRANE PROTEIN W"/>
    <property type="match status" value="1"/>
</dbReference>
<keyword evidence="2" id="KW-0732">Signal</keyword>
<evidence type="ECO:0000313" key="4">
    <source>
        <dbReference type="Proteomes" id="UP001160625"/>
    </source>
</evidence>
<keyword evidence="4" id="KW-1185">Reference proteome</keyword>
<evidence type="ECO:0000256" key="2">
    <source>
        <dbReference type="SAM" id="SignalP"/>
    </source>
</evidence>
<dbReference type="RefSeq" id="WP_281045798.1">
    <property type="nucleotide sequence ID" value="NZ_JARYGZ010000003.1"/>
</dbReference>
<comment type="similarity">
    <text evidence="1">Belongs to the OmpW/AlkL family.</text>
</comment>
<comment type="caution">
    <text evidence="3">The sequence shown here is derived from an EMBL/GenBank/DDBJ whole genome shotgun (WGS) entry which is preliminary data.</text>
</comment>
<name>A0ABT6N5P3_9SPHN</name>
<gene>
    <name evidence="3" type="ORF">QGN17_16995</name>
</gene>
<dbReference type="Pfam" id="PF03922">
    <property type="entry name" value="OmpW"/>
    <property type="match status" value="1"/>
</dbReference>